<name>A0A4Z0P118_9BACT</name>
<comment type="caution">
    <text evidence="1">The sequence shown here is derived from an EMBL/GenBank/DDBJ whole genome shotgun (WGS) entry which is preliminary data.</text>
</comment>
<proteinExistence type="predicted"/>
<dbReference type="AlphaFoldDB" id="A0A4Z0P118"/>
<evidence type="ECO:0000313" key="1">
    <source>
        <dbReference type="EMBL" id="TGE04236.1"/>
    </source>
</evidence>
<keyword evidence="2" id="KW-1185">Reference proteome</keyword>
<organism evidence="1 2">
    <name type="scientific">Hymenobacter fodinae</name>
    <dbReference type="NCBI Taxonomy" id="2510796"/>
    <lineage>
        <taxon>Bacteria</taxon>
        <taxon>Pseudomonadati</taxon>
        <taxon>Bacteroidota</taxon>
        <taxon>Cytophagia</taxon>
        <taxon>Cytophagales</taxon>
        <taxon>Hymenobacteraceae</taxon>
        <taxon>Hymenobacter</taxon>
    </lineage>
</organism>
<accession>A0A4Z0P118</accession>
<sequence>MKACYSSQTAHSMCLWQWMLPVLLLLCLTANAQRGGQGFTQQFTQATVLLSTGDTIAGPLALHRSEDILTMTMADNTVRTLPAVNVQSFAVQGERYNRQREQYYYDDFYAMRQGYYYGNPYFNSLPVPRRRERPDTALVRVFRVYRWNRDNDYSDFRTPGFFEQLSSGPTILLRREGLVQRPVMNNSPYGYGYGYGVPYGMGRPMGYYTEVKDSFFLGLPDGNVLPLRNPKKDLLSFFHGHSRQVEKYAKDNSLSFTDPRELAYIVNYANSLGSEKIKQ</sequence>
<dbReference type="Proteomes" id="UP000298337">
    <property type="component" value="Unassembled WGS sequence"/>
</dbReference>
<dbReference type="OrthoDB" id="878746at2"/>
<dbReference type="EMBL" id="SRLA01000006">
    <property type="protein sequence ID" value="TGE04236.1"/>
    <property type="molecule type" value="Genomic_DNA"/>
</dbReference>
<reference evidence="1 2" key="1">
    <citation type="submission" date="2019-04" db="EMBL/GenBank/DDBJ databases">
        <authorList>
            <person name="Feng G."/>
            <person name="Zhang J."/>
            <person name="Zhu H."/>
        </authorList>
    </citation>
    <scope>NUCLEOTIDE SEQUENCE [LARGE SCALE GENOMIC DNA]</scope>
    <source>
        <strain evidence="1 2">92R-1</strain>
    </source>
</reference>
<protein>
    <submittedName>
        <fullName evidence="1">Uncharacterized protein</fullName>
    </submittedName>
</protein>
<evidence type="ECO:0000313" key="2">
    <source>
        <dbReference type="Proteomes" id="UP000298337"/>
    </source>
</evidence>
<gene>
    <name evidence="1" type="ORF">EU556_23505</name>
</gene>
<dbReference type="RefSeq" id="WP_135436678.1">
    <property type="nucleotide sequence ID" value="NZ_SRLA01000006.1"/>
</dbReference>